<dbReference type="EMBL" id="JBHLVZ010000069">
    <property type="protein sequence ID" value="MFC0387701.1"/>
    <property type="molecule type" value="Genomic_DNA"/>
</dbReference>
<sequence>MLAAVPVHAAPVLYEAVLAPLSNSGVSGLARLSQDGNLLTVNITASGLTPDQVHVQHIHGPSDEAGNPVGAMTPTLAQDLDGDRFIELAEGARTYGPIILNLDAPPGSGQFPTAPNGMVNFTQIYDLSNSPAFVAGFTSADLLPLTLREIVLHGELLTSQTGLGFGPGEADGTPGYKAVLPVASGEIRAVAVPEPASVVLFGTGLLGLGLVWRQRARQG</sequence>
<reference evidence="3 4" key="1">
    <citation type="submission" date="2024-09" db="EMBL/GenBank/DDBJ databases">
        <authorList>
            <person name="Sun Q."/>
            <person name="Mori K."/>
        </authorList>
    </citation>
    <scope>NUCLEOTIDE SEQUENCE [LARGE SCALE GENOMIC DNA]</scope>
    <source>
        <strain evidence="3 4">CCM 7468</strain>
    </source>
</reference>
<name>A0ABV6IW61_9PROT</name>
<evidence type="ECO:0000313" key="3">
    <source>
        <dbReference type="EMBL" id="MFC0387701.1"/>
    </source>
</evidence>
<accession>A0ABV6IW61</accession>
<dbReference type="InterPro" id="IPR036423">
    <property type="entry name" value="SOD-like_Cu/Zn_dom_sf"/>
</dbReference>
<feature type="domain" description="Ice-binding protein C-terminal" evidence="2">
    <location>
        <begin position="191"/>
        <end position="215"/>
    </location>
</feature>
<comment type="similarity">
    <text evidence="1">Belongs to the Cu-Zn superoxide dismutase family.</text>
</comment>
<dbReference type="InterPro" id="IPR013424">
    <property type="entry name" value="Ice-binding_C"/>
</dbReference>
<dbReference type="SUPFAM" id="SSF49329">
    <property type="entry name" value="Cu,Zn superoxide dismutase-like"/>
    <property type="match status" value="1"/>
</dbReference>
<dbReference type="RefSeq" id="WP_377053408.1">
    <property type="nucleotide sequence ID" value="NZ_JBHLVZ010000069.1"/>
</dbReference>
<evidence type="ECO:0000259" key="2">
    <source>
        <dbReference type="Pfam" id="PF07589"/>
    </source>
</evidence>
<proteinExistence type="inferred from homology"/>
<evidence type="ECO:0000256" key="1">
    <source>
        <dbReference type="ARBA" id="ARBA00010457"/>
    </source>
</evidence>
<organism evidence="3 4">
    <name type="scientific">Muricoccus vinaceus</name>
    <dbReference type="NCBI Taxonomy" id="424704"/>
    <lineage>
        <taxon>Bacteria</taxon>
        <taxon>Pseudomonadati</taxon>
        <taxon>Pseudomonadota</taxon>
        <taxon>Alphaproteobacteria</taxon>
        <taxon>Acetobacterales</taxon>
        <taxon>Roseomonadaceae</taxon>
        <taxon>Muricoccus</taxon>
    </lineage>
</organism>
<protein>
    <submittedName>
        <fullName evidence="3">PEP-CTERM sorting domain-containing protein</fullName>
    </submittedName>
</protein>
<keyword evidence="4" id="KW-1185">Reference proteome</keyword>
<comment type="caution">
    <text evidence="3">The sequence shown here is derived from an EMBL/GenBank/DDBJ whole genome shotgun (WGS) entry which is preliminary data.</text>
</comment>
<dbReference type="Pfam" id="PF07589">
    <property type="entry name" value="PEP-CTERM"/>
    <property type="match status" value="1"/>
</dbReference>
<gene>
    <name evidence="3" type="ORF">ACFFIC_19460</name>
</gene>
<dbReference type="NCBIfam" id="TIGR02595">
    <property type="entry name" value="PEP_CTERM"/>
    <property type="match status" value="1"/>
</dbReference>
<evidence type="ECO:0000313" key="4">
    <source>
        <dbReference type="Proteomes" id="UP001589789"/>
    </source>
</evidence>
<dbReference type="Proteomes" id="UP001589789">
    <property type="component" value="Unassembled WGS sequence"/>
</dbReference>